<keyword evidence="3" id="KW-0645">Protease</keyword>
<dbReference type="AlphaFoldDB" id="S8CLF4"/>
<dbReference type="GO" id="GO:0006508">
    <property type="term" value="P:proteolysis"/>
    <property type="evidence" value="ECO:0007669"/>
    <property type="project" value="UniProtKB-KW"/>
</dbReference>
<keyword evidence="5" id="KW-0325">Glycoprotein</keyword>
<evidence type="ECO:0000256" key="4">
    <source>
        <dbReference type="ARBA" id="ARBA00022801"/>
    </source>
</evidence>
<dbReference type="InterPro" id="IPR001563">
    <property type="entry name" value="Peptidase_S10"/>
</dbReference>
<evidence type="ECO:0000313" key="7">
    <source>
        <dbReference type="Proteomes" id="UP000015453"/>
    </source>
</evidence>
<dbReference type="SUPFAM" id="SSF53474">
    <property type="entry name" value="alpha/beta-Hydrolases"/>
    <property type="match status" value="1"/>
</dbReference>
<dbReference type="GO" id="GO:0004185">
    <property type="term" value="F:serine-type carboxypeptidase activity"/>
    <property type="evidence" value="ECO:0007669"/>
    <property type="project" value="InterPro"/>
</dbReference>
<dbReference type="Proteomes" id="UP000015453">
    <property type="component" value="Unassembled WGS sequence"/>
</dbReference>
<dbReference type="InterPro" id="IPR029058">
    <property type="entry name" value="AB_hydrolase_fold"/>
</dbReference>
<keyword evidence="2" id="KW-0121">Carboxypeptidase</keyword>
<dbReference type="OrthoDB" id="995539at2759"/>
<dbReference type="InterPro" id="IPR033124">
    <property type="entry name" value="Ser_caboxypep_his_AS"/>
</dbReference>
<proteinExistence type="inferred from homology"/>
<dbReference type="EMBL" id="AUSU01003053">
    <property type="protein sequence ID" value="EPS67570.1"/>
    <property type="molecule type" value="Genomic_DNA"/>
</dbReference>
<evidence type="ECO:0000256" key="2">
    <source>
        <dbReference type="ARBA" id="ARBA00022645"/>
    </source>
</evidence>
<comment type="caution">
    <text evidence="6">The sequence shown here is derived from an EMBL/GenBank/DDBJ whole genome shotgun (WGS) entry which is preliminary data.</text>
</comment>
<evidence type="ECO:0000256" key="3">
    <source>
        <dbReference type="ARBA" id="ARBA00022670"/>
    </source>
</evidence>
<reference evidence="6 7" key="1">
    <citation type="journal article" date="2013" name="BMC Genomics">
        <title>The miniature genome of a carnivorous plant Genlisea aurea contains a low number of genes and short non-coding sequences.</title>
        <authorList>
            <person name="Leushkin E.V."/>
            <person name="Sutormin R.A."/>
            <person name="Nabieva E.R."/>
            <person name="Penin A.A."/>
            <person name="Kondrashov A.S."/>
            <person name="Logacheva M.D."/>
        </authorList>
    </citation>
    <scope>NUCLEOTIDE SEQUENCE [LARGE SCALE GENOMIC DNA]</scope>
</reference>
<keyword evidence="4" id="KW-0378">Hydrolase</keyword>
<evidence type="ECO:0000256" key="5">
    <source>
        <dbReference type="ARBA" id="ARBA00023180"/>
    </source>
</evidence>
<protein>
    <submittedName>
        <fullName evidence="6">Uncharacterized protein</fullName>
    </submittedName>
</protein>
<comment type="similarity">
    <text evidence="1">Belongs to the peptidase S10 family.</text>
</comment>
<dbReference type="Pfam" id="PF00450">
    <property type="entry name" value="Peptidase_S10"/>
    <property type="match status" value="1"/>
</dbReference>
<organism evidence="6 7">
    <name type="scientific">Genlisea aurea</name>
    <dbReference type="NCBI Taxonomy" id="192259"/>
    <lineage>
        <taxon>Eukaryota</taxon>
        <taxon>Viridiplantae</taxon>
        <taxon>Streptophyta</taxon>
        <taxon>Embryophyta</taxon>
        <taxon>Tracheophyta</taxon>
        <taxon>Spermatophyta</taxon>
        <taxon>Magnoliopsida</taxon>
        <taxon>eudicotyledons</taxon>
        <taxon>Gunneridae</taxon>
        <taxon>Pentapetalae</taxon>
        <taxon>asterids</taxon>
        <taxon>lamiids</taxon>
        <taxon>Lamiales</taxon>
        <taxon>Lentibulariaceae</taxon>
        <taxon>Genlisea</taxon>
    </lineage>
</organism>
<keyword evidence="7" id="KW-1185">Reference proteome</keyword>
<sequence length="54" mass="6161">MKEKWVGGWTVEYEGLSYVTIRGAGHEVPTFKPKQALQLIQAFVSNKRLPINPF</sequence>
<name>S8CLF4_9LAMI</name>
<accession>S8CLF4</accession>
<evidence type="ECO:0000256" key="1">
    <source>
        <dbReference type="ARBA" id="ARBA00009431"/>
    </source>
</evidence>
<gene>
    <name evidence="6" type="ORF">M569_07205</name>
</gene>
<dbReference type="Gene3D" id="3.40.50.12670">
    <property type="match status" value="1"/>
</dbReference>
<evidence type="ECO:0000313" key="6">
    <source>
        <dbReference type="EMBL" id="EPS67570.1"/>
    </source>
</evidence>
<dbReference type="PROSITE" id="PS00560">
    <property type="entry name" value="CARBOXYPEPT_SER_HIS"/>
    <property type="match status" value="1"/>
</dbReference>